<protein>
    <recommendedName>
        <fullName evidence="7">Protein arginine methyltransferase NDUFAF7</fullName>
        <ecNumber evidence="7">2.1.1.320</ecNumber>
    </recommendedName>
</protein>
<evidence type="ECO:0000313" key="8">
    <source>
        <dbReference type="Ensembl" id="ENSEBUP00000018595.1"/>
    </source>
</evidence>
<dbReference type="InterPro" id="IPR003788">
    <property type="entry name" value="NDUFAF7"/>
</dbReference>
<dbReference type="OMA" id="CATHKET"/>
<dbReference type="InterPro" id="IPR029063">
    <property type="entry name" value="SAM-dependent_MTases_sf"/>
</dbReference>
<keyword evidence="9" id="KW-1185">Reference proteome</keyword>
<comment type="subcellular location">
    <subcellularLocation>
        <location evidence="1 7">Mitochondrion</location>
    </subcellularLocation>
</comment>
<dbReference type="GO" id="GO:0043009">
    <property type="term" value="P:chordate embryonic development"/>
    <property type="evidence" value="ECO:0007669"/>
    <property type="project" value="Ensembl"/>
</dbReference>
<dbReference type="GO" id="GO:0032981">
    <property type="term" value="P:mitochondrial respiratory chain complex I assembly"/>
    <property type="evidence" value="ECO:0007669"/>
    <property type="project" value="Ensembl"/>
</dbReference>
<evidence type="ECO:0000256" key="3">
    <source>
        <dbReference type="ARBA" id="ARBA00022603"/>
    </source>
</evidence>
<reference evidence="8" key="1">
    <citation type="submission" date="2025-08" db="UniProtKB">
        <authorList>
            <consortium name="Ensembl"/>
        </authorList>
    </citation>
    <scope>IDENTIFICATION</scope>
</reference>
<proteinExistence type="inferred from homology"/>
<dbReference type="PANTHER" id="PTHR12049:SF7">
    <property type="entry name" value="PROTEIN ARGININE METHYLTRANSFERASE NDUFAF7, MITOCHONDRIAL"/>
    <property type="match status" value="1"/>
</dbReference>
<dbReference type="GO" id="GO:0035243">
    <property type="term" value="F:protein-arginine omega-N symmetric methyltransferase activity"/>
    <property type="evidence" value="ECO:0007669"/>
    <property type="project" value="UniProtKB-EC"/>
</dbReference>
<evidence type="ECO:0000256" key="5">
    <source>
        <dbReference type="ARBA" id="ARBA00023128"/>
    </source>
</evidence>
<dbReference type="EC" id="2.1.1.320" evidence="7"/>
<dbReference type="InterPro" id="IPR038375">
    <property type="entry name" value="NDUFAF7_sf"/>
</dbReference>
<dbReference type="Ensembl" id="ENSEBUT00000019171.1">
    <property type="protein sequence ID" value="ENSEBUP00000018595.1"/>
    <property type="gene ID" value="ENSEBUG00000011604.1"/>
</dbReference>
<organism evidence="8 9">
    <name type="scientific">Eptatretus burgeri</name>
    <name type="common">Inshore hagfish</name>
    <dbReference type="NCBI Taxonomy" id="7764"/>
    <lineage>
        <taxon>Eukaryota</taxon>
        <taxon>Metazoa</taxon>
        <taxon>Chordata</taxon>
        <taxon>Craniata</taxon>
        <taxon>Vertebrata</taxon>
        <taxon>Cyclostomata</taxon>
        <taxon>Myxini</taxon>
        <taxon>Myxiniformes</taxon>
        <taxon>Myxinidae</taxon>
        <taxon>Eptatretinae</taxon>
        <taxon>Eptatretus</taxon>
    </lineage>
</organism>
<dbReference type="Proteomes" id="UP000694388">
    <property type="component" value="Unplaced"/>
</dbReference>
<reference evidence="8" key="2">
    <citation type="submission" date="2025-09" db="UniProtKB">
        <authorList>
            <consortium name="Ensembl"/>
        </authorList>
    </citation>
    <scope>IDENTIFICATION</scope>
</reference>
<comment type="similarity">
    <text evidence="2 7">Belongs to the NDUFAF7 family.</text>
</comment>
<dbReference type="Gene3D" id="3.40.50.12710">
    <property type="match status" value="1"/>
</dbReference>
<evidence type="ECO:0000256" key="7">
    <source>
        <dbReference type="RuleBase" id="RU364114"/>
    </source>
</evidence>
<evidence type="ECO:0000256" key="6">
    <source>
        <dbReference type="ARBA" id="ARBA00048612"/>
    </source>
</evidence>
<dbReference type="GeneTree" id="ENSGT00390000001588"/>
<keyword evidence="5 7" id="KW-0496">Mitochondrion</keyword>
<comment type="function">
    <text evidence="7">Arginine methyltransferase involved in the assembly or stability of mitochondrial NADH:ubiquinone oxidoreductase complex (complex I).</text>
</comment>
<dbReference type="PANTHER" id="PTHR12049">
    <property type="entry name" value="PROTEIN ARGININE METHYLTRANSFERASE NDUFAF7, MITOCHONDRIAL"/>
    <property type="match status" value="1"/>
</dbReference>
<evidence type="ECO:0000256" key="4">
    <source>
        <dbReference type="ARBA" id="ARBA00022679"/>
    </source>
</evidence>
<name>A0A8C4QPR2_EPTBU</name>
<accession>A0A8C4QPR2</accession>
<evidence type="ECO:0000256" key="2">
    <source>
        <dbReference type="ARBA" id="ARBA00005891"/>
    </source>
</evidence>
<evidence type="ECO:0000313" key="9">
    <source>
        <dbReference type="Proteomes" id="UP000694388"/>
    </source>
</evidence>
<dbReference type="SUPFAM" id="SSF53335">
    <property type="entry name" value="S-adenosyl-L-methionine-dependent methyltransferases"/>
    <property type="match status" value="1"/>
</dbReference>
<sequence>MGFVRRRLWSIVNRHLCPPWTRNCLWSRRDLVLGEGAVATNLRSTCSHALEDGVEVTPMLKHLLSKIKATGPITVAEYMRETLTNPVKVFEQFHKVLHSVSISLHLVEVSPALSKVQEDLLCGSVSPPGAQLPSNVVDKHRVTRSGVPVSWYRDVQDVPEGFSFYLAHEFFDALPIHKFQKTERGWREVLVDLDPSAPNLLRFVLAPTTTMASENLIRFGETRDHVEVSPEAGLLASRLAERIANNGGGALIIDYGHTGSGTDTFRAFRRHHPQNVLTAPGLADLTADVDFAYLSEACAERVTCLGPLAQRTFLQNMGINRRLQTLQRGTQDDALRKRHEAGYSMLMSLDQMGERFKFFALLPHKRMLDLEIDGGQKIKTLPVAGFTALPL</sequence>
<dbReference type="Pfam" id="PF02636">
    <property type="entry name" value="Methyltransf_28"/>
    <property type="match status" value="1"/>
</dbReference>
<dbReference type="AlphaFoldDB" id="A0A8C4QPR2"/>
<keyword evidence="3 7" id="KW-0489">Methyltransferase</keyword>
<evidence type="ECO:0000256" key="1">
    <source>
        <dbReference type="ARBA" id="ARBA00004173"/>
    </source>
</evidence>
<dbReference type="GO" id="GO:0005739">
    <property type="term" value="C:mitochondrion"/>
    <property type="evidence" value="ECO:0007669"/>
    <property type="project" value="UniProtKB-SubCell"/>
</dbReference>
<keyword evidence="4 7" id="KW-0808">Transferase</keyword>
<comment type="catalytic activity">
    <reaction evidence="6 7">
        <text>L-arginyl-[protein] + 2 S-adenosyl-L-methionine = N(omega),N(omega)'-dimethyl-L-arginyl-[protein] + 2 S-adenosyl-L-homocysteine + 2 H(+)</text>
        <dbReference type="Rhea" id="RHEA:48108"/>
        <dbReference type="Rhea" id="RHEA-COMP:10532"/>
        <dbReference type="Rhea" id="RHEA-COMP:11992"/>
        <dbReference type="ChEBI" id="CHEBI:15378"/>
        <dbReference type="ChEBI" id="CHEBI:29965"/>
        <dbReference type="ChEBI" id="CHEBI:57856"/>
        <dbReference type="ChEBI" id="CHEBI:59789"/>
        <dbReference type="ChEBI" id="CHEBI:88221"/>
        <dbReference type="EC" id="2.1.1.320"/>
    </reaction>
</comment>
<dbReference type="GO" id="GO:0032259">
    <property type="term" value="P:methylation"/>
    <property type="evidence" value="ECO:0007669"/>
    <property type="project" value="UniProtKB-KW"/>
</dbReference>